<feature type="compositionally biased region" description="Low complexity" evidence="1">
    <location>
        <begin position="279"/>
        <end position="288"/>
    </location>
</feature>
<dbReference type="GO" id="GO:0035091">
    <property type="term" value="F:phosphatidylinositol binding"/>
    <property type="evidence" value="ECO:0007669"/>
    <property type="project" value="InterPro"/>
</dbReference>
<dbReference type="GO" id="GO:0005737">
    <property type="term" value="C:cytoplasm"/>
    <property type="evidence" value="ECO:0007669"/>
    <property type="project" value="TreeGrafter"/>
</dbReference>
<feature type="domain" description="CID" evidence="3">
    <location>
        <begin position="6"/>
        <end position="142"/>
    </location>
</feature>
<dbReference type="InterPro" id="IPR006569">
    <property type="entry name" value="CID_dom"/>
</dbReference>
<dbReference type="GO" id="GO:0031124">
    <property type="term" value="P:mRNA 3'-end processing"/>
    <property type="evidence" value="ECO:0007669"/>
    <property type="project" value="InterPro"/>
</dbReference>
<feature type="region of interest" description="Disordered" evidence="1">
    <location>
        <begin position="386"/>
        <end position="412"/>
    </location>
</feature>
<feature type="compositionally biased region" description="Low complexity" evidence="1">
    <location>
        <begin position="309"/>
        <end position="323"/>
    </location>
</feature>
<dbReference type="InterPro" id="IPR047415">
    <property type="entry name" value="Pcf11_CID"/>
</dbReference>
<dbReference type="PROSITE" id="PS50179">
    <property type="entry name" value="VHS"/>
    <property type="match status" value="1"/>
</dbReference>
<dbReference type="InterPro" id="IPR008942">
    <property type="entry name" value="ENTH_VHS"/>
</dbReference>
<dbReference type="FunFam" id="1.25.40.90:FF:000016">
    <property type="entry name" value="mRNA cleavage factor complex component Pcf11"/>
    <property type="match status" value="1"/>
</dbReference>
<evidence type="ECO:0000256" key="1">
    <source>
        <dbReference type="SAM" id="MobiDB-lite"/>
    </source>
</evidence>
<sequence length="616" mass="68219">MDPDQDLEQIGEDFAVSLQDLTFNSKPIITTLTMIAQENINAAEQITTAVEQRIDKAIPTHKLFAIYLLDSICKNVGSPYSLLFGQKLFQTFTRAYLLVDDPTRKKLIDLFRTWKTARTSSGLPVFPDEPINKIEQFLIKASTLYQQQFSSTPQQQHFTPPPQQHQPQQQQILVNSQTLIPIIDRLLYLTEQRRNLTPGDDKILQKLQIINQLKIAIQAEQLDPQSLAGAKTQLDEMTRQEEHLLRNTPPIKSPALAQPVPNLNNLLQSANAPPPQPYPQQQQQQTAPAPIPASAPLPTSKTAPPISQGNLLGMGNLGNLINLRPGSTPTPPVQASVSAPPAKPTPPANLASILSTLSQKGVIKPKTASPKPSIPNMSLLGSILQKTSTPTSQPQTATPTPPPQTSIDTSNSNTSLSSYFSQFEITAKFLTLDPSATFTTLFITDRPNKCGTCGKRFTNTATGQVKYRSHLDWHFRVNKKLRDGSGASSRNWFLDDEEFVAFRDDEVIGATDDGVKEVKKVKKERKYVVVPSDESSEMSCVCGICKEVMKAKFDDDLGEWIWDGAVMNNGKVFHQTCFEEAQGLDMKRVRDEKPGVDFNLLSNILNNGKRVKSESN</sequence>
<dbReference type="OrthoDB" id="2129491at2759"/>
<dbReference type="InterPro" id="IPR045154">
    <property type="entry name" value="PCF11-like"/>
</dbReference>
<feature type="compositionally biased region" description="Low complexity" evidence="1">
    <location>
        <begin position="387"/>
        <end position="398"/>
    </location>
</feature>
<dbReference type="PANTHER" id="PTHR15921">
    <property type="entry name" value="PRE-MRNA CLEAVAGE COMPLEX II"/>
    <property type="match status" value="1"/>
</dbReference>
<dbReference type="GO" id="GO:0005849">
    <property type="term" value="C:mRNA cleavage factor complex"/>
    <property type="evidence" value="ECO:0007669"/>
    <property type="project" value="InterPro"/>
</dbReference>
<dbReference type="InterPro" id="IPR002014">
    <property type="entry name" value="VHS_dom"/>
</dbReference>
<evidence type="ECO:0000259" key="3">
    <source>
        <dbReference type="PROSITE" id="PS51391"/>
    </source>
</evidence>
<dbReference type="VEuPathDB" id="FungiDB:BON22_3495"/>
<organism evidence="4">
    <name type="scientific">Cyberlindnera fabianii</name>
    <name type="common">Yeast</name>
    <name type="synonym">Hansenula fabianii</name>
    <dbReference type="NCBI Taxonomy" id="36022"/>
    <lineage>
        <taxon>Eukaryota</taxon>
        <taxon>Fungi</taxon>
        <taxon>Dikarya</taxon>
        <taxon>Ascomycota</taxon>
        <taxon>Saccharomycotina</taxon>
        <taxon>Saccharomycetes</taxon>
        <taxon>Phaffomycetales</taxon>
        <taxon>Phaffomycetaceae</taxon>
        <taxon>Cyberlindnera</taxon>
    </lineage>
</organism>
<dbReference type="PROSITE" id="PS51391">
    <property type="entry name" value="CID"/>
    <property type="match status" value="1"/>
</dbReference>
<proteinExistence type="predicted"/>
<accession>A0A061AWG5</accession>
<dbReference type="PANTHER" id="PTHR15921:SF3">
    <property type="entry name" value="PRE-MRNA CLEAVAGE COMPLEX 2 PROTEIN PCF11"/>
    <property type="match status" value="1"/>
</dbReference>
<dbReference type="GO" id="GO:0006369">
    <property type="term" value="P:termination of RNA polymerase II transcription"/>
    <property type="evidence" value="ECO:0007669"/>
    <property type="project" value="InterPro"/>
</dbReference>
<dbReference type="GO" id="GO:0003729">
    <property type="term" value="F:mRNA binding"/>
    <property type="evidence" value="ECO:0007669"/>
    <property type="project" value="InterPro"/>
</dbReference>
<reference evidence="4" key="1">
    <citation type="journal article" date="2014" name="Genome Announc.">
        <title>Genome sequence of the yeast Cyberlindnera fabianii (Hansenula fabianii).</title>
        <authorList>
            <person name="Freel K.C."/>
            <person name="Sarilar V."/>
            <person name="Neuveglise C."/>
            <person name="Devillers H."/>
            <person name="Friedrich A."/>
            <person name="Schacherer J."/>
        </authorList>
    </citation>
    <scope>NUCLEOTIDE SEQUENCE</scope>
    <source>
        <strain evidence="4">YJS4271</strain>
    </source>
</reference>
<dbReference type="Pfam" id="PF21936">
    <property type="entry name" value="Pcf11_C"/>
    <property type="match status" value="1"/>
</dbReference>
<dbReference type="SUPFAM" id="SSF48464">
    <property type="entry name" value="ENTH/VHS domain"/>
    <property type="match status" value="1"/>
</dbReference>
<gene>
    <name evidence="4" type="ORF">CYFA0S_02e11276g</name>
</gene>
<feature type="compositionally biased region" description="Polar residues" evidence="1">
    <location>
        <begin position="299"/>
        <end position="308"/>
    </location>
</feature>
<feature type="region of interest" description="Disordered" evidence="1">
    <location>
        <begin position="265"/>
        <end position="349"/>
    </location>
</feature>
<dbReference type="GO" id="GO:0000993">
    <property type="term" value="F:RNA polymerase II complex binding"/>
    <property type="evidence" value="ECO:0007669"/>
    <property type="project" value="InterPro"/>
</dbReference>
<dbReference type="GO" id="GO:0007034">
    <property type="term" value="P:vacuolar transport"/>
    <property type="evidence" value="ECO:0007669"/>
    <property type="project" value="UniProtKB-ARBA"/>
</dbReference>
<dbReference type="GO" id="GO:0016192">
    <property type="term" value="P:vesicle-mediated transport"/>
    <property type="evidence" value="ECO:0007669"/>
    <property type="project" value="UniProtKB-ARBA"/>
</dbReference>
<dbReference type="EMBL" id="LK052887">
    <property type="protein sequence ID" value="CDR39042.1"/>
    <property type="molecule type" value="Genomic_DNA"/>
</dbReference>
<dbReference type="InterPro" id="IPR021605">
    <property type="entry name" value="Pcf11_Clp1-ID"/>
</dbReference>
<dbReference type="PhylomeDB" id="A0A061AWG5"/>
<feature type="domain" description="VHS" evidence="2">
    <location>
        <begin position="34"/>
        <end position="117"/>
    </location>
</feature>
<dbReference type="CDD" id="cd16982">
    <property type="entry name" value="CID_Pcf11"/>
    <property type="match status" value="1"/>
</dbReference>
<dbReference type="AlphaFoldDB" id="A0A061AWG5"/>
<dbReference type="Gene3D" id="1.25.40.90">
    <property type="match status" value="1"/>
</dbReference>
<dbReference type="InterPro" id="IPR054127">
    <property type="entry name" value="Pcf11_C"/>
</dbReference>
<dbReference type="GO" id="GO:0043130">
    <property type="term" value="F:ubiquitin binding"/>
    <property type="evidence" value="ECO:0007669"/>
    <property type="project" value="InterPro"/>
</dbReference>
<dbReference type="Pfam" id="PF04818">
    <property type="entry name" value="CID"/>
    <property type="match status" value="1"/>
</dbReference>
<evidence type="ECO:0000259" key="2">
    <source>
        <dbReference type="PROSITE" id="PS50179"/>
    </source>
</evidence>
<name>A0A061AWG5_CYBFA</name>
<dbReference type="Pfam" id="PF11526">
    <property type="entry name" value="Pfc11_Clp1_ID"/>
    <property type="match status" value="1"/>
</dbReference>
<dbReference type="SMART" id="SM00582">
    <property type="entry name" value="RPR"/>
    <property type="match status" value="1"/>
</dbReference>
<evidence type="ECO:0000313" key="4">
    <source>
        <dbReference type="EMBL" id="CDR39042.1"/>
    </source>
</evidence>
<protein>
    <submittedName>
        <fullName evidence="4">CYFA0S02e11276g1_1</fullName>
    </submittedName>
</protein>